<dbReference type="PANTHER" id="PTHR24025">
    <property type="entry name" value="DESMOGLEIN FAMILY MEMBER"/>
    <property type="match status" value="1"/>
</dbReference>
<keyword evidence="3 12" id="KW-0812">Transmembrane</keyword>
<keyword evidence="6" id="KW-0130">Cell adhesion</keyword>
<comment type="subcellular location">
    <subcellularLocation>
        <location evidence="1">Membrane</location>
        <topology evidence="1">Single-pass membrane protein</topology>
    </subcellularLocation>
</comment>
<dbReference type="PROSITE" id="PS50268">
    <property type="entry name" value="CADHERIN_2"/>
    <property type="match status" value="6"/>
</dbReference>
<dbReference type="SMART" id="SM00112">
    <property type="entry name" value="CA"/>
    <property type="match status" value="6"/>
</dbReference>
<evidence type="ECO:0000256" key="8">
    <source>
        <dbReference type="ARBA" id="ARBA00023136"/>
    </source>
</evidence>
<dbReference type="FunFam" id="2.60.40.60:FF:000035">
    <property type="entry name" value="Protocadherin Fat 3"/>
    <property type="match status" value="1"/>
</dbReference>
<dbReference type="GO" id="GO:0005886">
    <property type="term" value="C:plasma membrane"/>
    <property type="evidence" value="ECO:0007669"/>
    <property type="project" value="InterPro"/>
</dbReference>
<dbReference type="GO" id="GO:0005911">
    <property type="term" value="C:cell-cell junction"/>
    <property type="evidence" value="ECO:0007669"/>
    <property type="project" value="TreeGrafter"/>
</dbReference>
<evidence type="ECO:0000256" key="11">
    <source>
        <dbReference type="PROSITE-ProRule" id="PRU00043"/>
    </source>
</evidence>
<name>A0AA47NS65_MERPO</name>
<keyword evidence="9" id="KW-1015">Disulfide bond</keyword>
<sequence length="696" mass="77749">MVSVTPVPFNVTFSIKNNLDSKSFKINPKTGIIVTTKKFDYEKKIRYEFDVMANQGQAETHVVVEITDENDNSPTFSQVSYQASVAENAPIGRSIIQVVAADQDKGVISTSEHLDYELMKRVFHLRVWALDSGSPFSHVSECAVTITMSNANDNVPLMERVGCNATLPLDLPVGQAVAELSAIDLDELNQLSYVMESGNELQLATDGKHYSEPAVVTISLTEEGTEPTNHCEETGIYKQLKEKLIESIKPASIEQDEESFSDVHIINKHSPRFESSMPSSIDLAEDYPLHSSIVKFMATDNDTGFNSKLVYAISSGNEDGCFAINTFSGELRLVCPLDRESREFYILNITVYDLGTPQTSSWKFMAVNVLDINDNAPVFGQPRYVVRIPENTEVDVSLFKAHAVDLDSEARGTVQYSLRTSTEMFKVHALTGEVSVAGNLDRESTPRHDLQIEARDQAAVGHQLYSTMDLVVVLKDVNDNPPKFVPRTYKIKVPEDVPVGTVLVWVDSIDLDRGSGGLITYNLKNTESGIFNLDASTGSLMLEKELDFERRPSYNLTIRAVDHGLPRSLSSSCFVEIQVLDVNENLHRPAFSEFVYKAGVMEDVVVGTSVVMLSASDKDLGRDGTLRYHIQDGSGLGLFTIDEETGKKYYVYLFIYRQDNIVVRVFDSQKVLGLIFSVYIYIYIYIYNLHYPNYNL</sequence>
<dbReference type="Proteomes" id="UP001174136">
    <property type="component" value="Unassembled WGS sequence"/>
</dbReference>
<evidence type="ECO:0000259" key="13">
    <source>
        <dbReference type="PROSITE" id="PS50268"/>
    </source>
</evidence>
<reference evidence="14" key="1">
    <citation type="journal article" date="2023" name="Front. Mar. Sci.">
        <title>A new Merluccius polli reference genome to investigate the effects of global change in West African waters.</title>
        <authorList>
            <person name="Mateo J.L."/>
            <person name="Blanco-Fernandez C."/>
            <person name="Garcia-Vazquez E."/>
            <person name="Machado-Schiaffino G."/>
        </authorList>
    </citation>
    <scope>NUCLEOTIDE SEQUENCE</scope>
    <source>
        <strain evidence="14">C29</strain>
        <tissue evidence="14">Fin</tissue>
    </source>
</reference>
<evidence type="ECO:0000256" key="1">
    <source>
        <dbReference type="ARBA" id="ARBA00004167"/>
    </source>
</evidence>
<evidence type="ECO:0000256" key="12">
    <source>
        <dbReference type="SAM" id="Phobius"/>
    </source>
</evidence>
<evidence type="ECO:0000256" key="6">
    <source>
        <dbReference type="ARBA" id="ARBA00022889"/>
    </source>
</evidence>
<dbReference type="PROSITE" id="PS00232">
    <property type="entry name" value="CADHERIN_1"/>
    <property type="match status" value="3"/>
</dbReference>
<feature type="domain" description="Cadherin" evidence="13">
    <location>
        <begin position="592"/>
        <end position="694"/>
    </location>
</feature>
<feature type="domain" description="Cadherin" evidence="13">
    <location>
        <begin position="11"/>
        <end position="76"/>
    </location>
</feature>
<keyword evidence="2" id="KW-0245">EGF-like domain</keyword>
<evidence type="ECO:0000256" key="2">
    <source>
        <dbReference type="ARBA" id="ARBA00022536"/>
    </source>
</evidence>
<dbReference type="InterPro" id="IPR002126">
    <property type="entry name" value="Cadherin-like_dom"/>
</dbReference>
<dbReference type="SUPFAM" id="SSF49313">
    <property type="entry name" value="Cadherin-like"/>
    <property type="match status" value="6"/>
</dbReference>
<dbReference type="FunFam" id="2.60.40.60:FF:000039">
    <property type="entry name" value="FAT atypical cadherin 3"/>
    <property type="match status" value="1"/>
</dbReference>
<evidence type="ECO:0000313" key="15">
    <source>
        <dbReference type="Proteomes" id="UP001174136"/>
    </source>
</evidence>
<evidence type="ECO:0000256" key="3">
    <source>
        <dbReference type="ARBA" id="ARBA00022692"/>
    </source>
</evidence>
<feature type="domain" description="Cadherin" evidence="13">
    <location>
        <begin position="77"/>
        <end position="158"/>
    </location>
</feature>
<protein>
    <submittedName>
        <fullName evidence="14">Protocadherin Fat 2</fullName>
    </submittedName>
</protein>
<keyword evidence="5 11" id="KW-0106">Calcium</keyword>
<evidence type="ECO:0000256" key="9">
    <source>
        <dbReference type="ARBA" id="ARBA00023157"/>
    </source>
</evidence>
<evidence type="ECO:0000256" key="7">
    <source>
        <dbReference type="ARBA" id="ARBA00022989"/>
    </source>
</evidence>
<keyword evidence="7 12" id="KW-1133">Transmembrane helix</keyword>
<evidence type="ECO:0000256" key="4">
    <source>
        <dbReference type="ARBA" id="ARBA00022737"/>
    </source>
</evidence>
<feature type="domain" description="Cadherin" evidence="13">
    <location>
        <begin position="485"/>
        <end position="591"/>
    </location>
</feature>
<proteinExistence type="predicted"/>
<keyword evidence="10" id="KW-0325">Glycoprotein</keyword>
<gene>
    <name evidence="14" type="primary">FAT2_1</name>
    <name evidence="14" type="ORF">N1851_027451</name>
</gene>
<keyword evidence="8 12" id="KW-0472">Membrane</keyword>
<dbReference type="GO" id="GO:0005509">
    <property type="term" value="F:calcium ion binding"/>
    <property type="evidence" value="ECO:0007669"/>
    <property type="project" value="UniProtKB-UniRule"/>
</dbReference>
<evidence type="ECO:0000256" key="5">
    <source>
        <dbReference type="ARBA" id="ARBA00022837"/>
    </source>
</evidence>
<accession>A0AA47NS65</accession>
<dbReference type="InterPro" id="IPR015919">
    <property type="entry name" value="Cadherin-like_sf"/>
</dbReference>
<feature type="domain" description="Cadherin" evidence="13">
    <location>
        <begin position="380"/>
        <end position="484"/>
    </location>
</feature>
<dbReference type="CDD" id="cd11304">
    <property type="entry name" value="Cadherin_repeat"/>
    <property type="match status" value="6"/>
</dbReference>
<dbReference type="Pfam" id="PF00028">
    <property type="entry name" value="Cadherin"/>
    <property type="match status" value="3"/>
</dbReference>
<dbReference type="PANTHER" id="PTHR24025:SF16">
    <property type="entry name" value="FAT ATYPICAL CADHERIN 2"/>
    <property type="match status" value="1"/>
</dbReference>
<dbReference type="GO" id="GO:0009653">
    <property type="term" value="P:anatomical structure morphogenesis"/>
    <property type="evidence" value="ECO:0007669"/>
    <property type="project" value="UniProtKB-ARBA"/>
</dbReference>
<organism evidence="14 15">
    <name type="scientific">Merluccius polli</name>
    <name type="common">Benguela hake</name>
    <name type="synonym">Merluccius cadenati</name>
    <dbReference type="NCBI Taxonomy" id="89951"/>
    <lineage>
        <taxon>Eukaryota</taxon>
        <taxon>Metazoa</taxon>
        <taxon>Chordata</taxon>
        <taxon>Craniata</taxon>
        <taxon>Vertebrata</taxon>
        <taxon>Euteleostomi</taxon>
        <taxon>Actinopterygii</taxon>
        <taxon>Neopterygii</taxon>
        <taxon>Teleostei</taxon>
        <taxon>Neoteleostei</taxon>
        <taxon>Acanthomorphata</taxon>
        <taxon>Zeiogadaria</taxon>
        <taxon>Gadariae</taxon>
        <taxon>Gadiformes</taxon>
        <taxon>Gadoidei</taxon>
        <taxon>Merlucciidae</taxon>
        <taxon>Merluccius</taxon>
    </lineage>
</organism>
<dbReference type="FunFam" id="2.60.40.60:FF:000015">
    <property type="entry name" value="FAT atypical cadherin 1"/>
    <property type="match status" value="1"/>
</dbReference>
<dbReference type="EMBL" id="JAOPHQ010005158">
    <property type="protein sequence ID" value="KAK0136431.1"/>
    <property type="molecule type" value="Genomic_DNA"/>
</dbReference>
<comment type="caution">
    <text evidence="14">The sequence shown here is derived from an EMBL/GenBank/DDBJ whole genome shotgun (WGS) entry which is preliminary data.</text>
</comment>
<keyword evidence="15" id="KW-1185">Reference proteome</keyword>
<evidence type="ECO:0000313" key="14">
    <source>
        <dbReference type="EMBL" id="KAK0136431.1"/>
    </source>
</evidence>
<dbReference type="AlphaFoldDB" id="A0AA47NS65"/>
<keyword evidence="4" id="KW-0677">Repeat</keyword>
<dbReference type="GO" id="GO:0007156">
    <property type="term" value="P:homophilic cell adhesion via plasma membrane adhesion molecules"/>
    <property type="evidence" value="ECO:0007669"/>
    <property type="project" value="InterPro"/>
</dbReference>
<dbReference type="InterPro" id="IPR050971">
    <property type="entry name" value="Cadherin-domain_protein"/>
</dbReference>
<dbReference type="PRINTS" id="PR00205">
    <property type="entry name" value="CADHERIN"/>
</dbReference>
<evidence type="ECO:0000256" key="10">
    <source>
        <dbReference type="ARBA" id="ARBA00023180"/>
    </source>
</evidence>
<dbReference type="Gene3D" id="2.60.40.60">
    <property type="entry name" value="Cadherins"/>
    <property type="match status" value="7"/>
</dbReference>
<dbReference type="InterPro" id="IPR020894">
    <property type="entry name" value="Cadherin_CS"/>
</dbReference>
<feature type="domain" description="Cadherin" evidence="13">
    <location>
        <begin position="275"/>
        <end position="379"/>
    </location>
</feature>
<feature type="transmembrane region" description="Helical" evidence="12">
    <location>
        <begin position="671"/>
        <end position="689"/>
    </location>
</feature>